<gene>
    <name evidence="1" type="ORF">PFMALIP_02055</name>
</gene>
<protein>
    <submittedName>
        <fullName evidence="1">Uncharacterized protein</fullName>
    </submittedName>
</protein>
<evidence type="ECO:0000313" key="2">
    <source>
        <dbReference type="Proteomes" id="UP000030699"/>
    </source>
</evidence>
<evidence type="ECO:0000313" key="1">
    <source>
        <dbReference type="EMBL" id="ETW49865.1"/>
    </source>
</evidence>
<reference evidence="1 2" key="1">
    <citation type="submission" date="2013-02" db="EMBL/GenBank/DDBJ databases">
        <title>The Genome Annotation of Plasmodium falciparum MaliPS096_E11.</title>
        <authorList>
            <consortium name="The Broad Institute Genome Sequencing Platform"/>
            <consortium name="The Broad Institute Genome Sequencing Center for Infectious Disease"/>
            <person name="Neafsey D."/>
            <person name="Hoffman S."/>
            <person name="Volkman S."/>
            <person name="Rosenthal P."/>
            <person name="Walker B."/>
            <person name="Young S.K."/>
            <person name="Zeng Q."/>
            <person name="Gargeya S."/>
            <person name="Fitzgerald M."/>
            <person name="Haas B."/>
            <person name="Abouelleil A."/>
            <person name="Allen A.W."/>
            <person name="Alvarado L."/>
            <person name="Arachchi H.M."/>
            <person name="Berlin A.M."/>
            <person name="Chapman S.B."/>
            <person name="Gainer-Dewar J."/>
            <person name="Goldberg J."/>
            <person name="Griggs A."/>
            <person name="Gujja S."/>
            <person name="Hansen M."/>
            <person name="Howarth C."/>
            <person name="Imamovic A."/>
            <person name="Ireland A."/>
            <person name="Larimer J."/>
            <person name="McCowan C."/>
            <person name="Murphy C."/>
            <person name="Pearson M."/>
            <person name="Poon T.W."/>
            <person name="Priest M."/>
            <person name="Roberts A."/>
            <person name="Saif S."/>
            <person name="Shea T."/>
            <person name="Sisk P."/>
            <person name="Sykes S."/>
            <person name="Wortman J."/>
            <person name="Nusbaum C."/>
            <person name="Birren B."/>
        </authorList>
    </citation>
    <scope>NUCLEOTIDE SEQUENCE [LARGE SCALE GENOMIC DNA]</scope>
    <source>
        <strain evidence="1 2">MaliPS096_E11</strain>
    </source>
</reference>
<accession>A0A024WT42</accession>
<name>A0A024WT42_PLAFA</name>
<reference evidence="1 2" key="2">
    <citation type="submission" date="2013-02" db="EMBL/GenBank/DDBJ databases">
        <title>The Genome Sequence of Plasmodium falciparum MaliPS096_E11.</title>
        <authorList>
            <consortium name="The Broad Institute Genome Sequencing Platform"/>
            <consortium name="The Broad Institute Genome Sequencing Center for Infectious Disease"/>
            <person name="Neafsey D."/>
            <person name="Cheeseman I."/>
            <person name="Volkman S."/>
            <person name="Adams J."/>
            <person name="Walker B."/>
            <person name="Young S.K."/>
            <person name="Zeng Q."/>
            <person name="Gargeya S."/>
            <person name="Fitzgerald M."/>
            <person name="Haas B."/>
            <person name="Abouelleil A."/>
            <person name="Alvarado L."/>
            <person name="Arachchi H.M."/>
            <person name="Berlin A.M."/>
            <person name="Chapman S.B."/>
            <person name="Dewar J."/>
            <person name="Goldberg J."/>
            <person name="Griggs A."/>
            <person name="Gujja S."/>
            <person name="Hansen M."/>
            <person name="Howarth C."/>
            <person name="Imamovic A."/>
            <person name="Larimer J."/>
            <person name="McCowan C."/>
            <person name="Murphy C."/>
            <person name="Neiman D."/>
            <person name="Pearson M."/>
            <person name="Priest M."/>
            <person name="Roberts A."/>
            <person name="Saif S."/>
            <person name="Shea T."/>
            <person name="Sisk P."/>
            <person name="Sykes S."/>
            <person name="Wortman J."/>
            <person name="Nusbaum C."/>
            <person name="Birren B."/>
        </authorList>
    </citation>
    <scope>NUCLEOTIDE SEQUENCE [LARGE SCALE GENOMIC DNA]</scope>
    <source>
        <strain evidence="1 2">MaliPS096_E11</strain>
    </source>
</reference>
<organism evidence="1 2">
    <name type="scientific">Plasmodium falciparum MaliPS096_E11</name>
    <dbReference type="NCBI Taxonomy" id="1036727"/>
    <lineage>
        <taxon>Eukaryota</taxon>
        <taxon>Sar</taxon>
        <taxon>Alveolata</taxon>
        <taxon>Apicomplexa</taxon>
        <taxon>Aconoidasida</taxon>
        <taxon>Haemosporida</taxon>
        <taxon>Plasmodiidae</taxon>
        <taxon>Plasmodium</taxon>
        <taxon>Plasmodium (Laverania)</taxon>
    </lineage>
</organism>
<dbReference type="Proteomes" id="UP000030699">
    <property type="component" value="Unassembled WGS sequence"/>
</dbReference>
<proteinExistence type="predicted"/>
<sequence length="44" mass="5149">MSRKTISKLIHLYLMSSNERGVSNKIDQILISSLNFLQQKEKKK</sequence>
<dbReference type="AlphaFoldDB" id="A0A024WT42"/>
<dbReference type="EMBL" id="KI925537">
    <property type="protein sequence ID" value="ETW49865.1"/>
    <property type="molecule type" value="Genomic_DNA"/>
</dbReference>